<name>L8JSM4_9BACT</name>
<protein>
    <submittedName>
        <fullName evidence="2">GPW/gp25 family protein</fullName>
    </submittedName>
</protein>
<dbReference type="Proteomes" id="UP000011135">
    <property type="component" value="Unassembled WGS sequence"/>
</dbReference>
<comment type="caution">
    <text evidence="2">The sequence shown here is derived from an EMBL/GenBank/DDBJ whole genome shotgun (WGS) entry which is preliminary data.</text>
</comment>
<dbReference type="AlphaFoldDB" id="L8JSM4"/>
<evidence type="ECO:0000313" key="3">
    <source>
        <dbReference type="Proteomes" id="UP000011135"/>
    </source>
</evidence>
<dbReference type="Gene3D" id="3.10.450.40">
    <property type="match status" value="1"/>
</dbReference>
<dbReference type="SUPFAM" id="SSF160719">
    <property type="entry name" value="gpW/gp25-like"/>
    <property type="match status" value="1"/>
</dbReference>
<dbReference type="EMBL" id="AMZN01000044">
    <property type="protein sequence ID" value="ELR71198.1"/>
    <property type="molecule type" value="Genomic_DNA"/>
</dbReference>
<evidence type="ECO:0000259" key="1">
    <source>
        <dbReference type="Pfam" id="PF04965"/>
    </source>
</evidence>
<dbReference type="STRING" id="1237149.C900_03002"/>
<dbReference type="Pfam" id="PF04965">
    <property type="entry name" value="GPW_gp25"/>
    <property type="match status" value="1"/>
</dbReference>
<feature type="domain" description="IraD/Gp25-like" evidence="1">
    <location>
        <begin position="29"/>
        <end position="117"/>
    </location>
</feature>
<sequence>MDHENSFLGRGWAFPPAFDTKSKRSMMVEEEEDIRQSLFIIISTIPGERIMNPKFGCDLTSSVFDNVDSLAVNRMKDLIRTAVLNYEPRITLHDVVVDTRDSFDGIVRITLDYTIRKINVRTNIVYPFYLKEGTNVTGM</sequence>
<evidence type="ECO:0000313" key="2">
    <source>
        <dbReference type="EMBL" id="ELR71198.1"/>
    </source>
</evidence>
<dbReference type="OrthoDB" id="9802846at2"/>
<accession>L8JSM4</accession>
<reference evidence="2 3" key="1">
    <citation type="submission" date="2012-12" db="EMBL/GenBank/DDBJ databases">
        <title>Genome assembly of Fulvivirga imtechensis AK7.</title>
        <authorList>
            <person name="Nupur N."/>
            <person name="Khatri I."/>
            <person name="Kumar R."/>
            <person name="Subramanian S."/>
            <person name="Pinnaka A."/>
        </authorList>
    </citation>
    <scope>NUCLEOTIDE SEQUENCE [LARGE SCALE GENOMIC DNA]</scope>
    <source>
        <strain evidence="2 3">AK7</strain>
    </source>
</reference>
<proteinExistence type="predicted"/>
<dbReference type="eggNOG" id="COG3628">
    <property type="taxonomic scope" value="Bacteria"/>
</dbReference>
<dbReference type="InterPro" id="IPR007048">
    <property type="entry name" value="IraD/Gp25-like"/>
</dbReference>
<gene>
    <name evidence="2" type="ORF">C900_03002</name>
</gene>
<organism evidence="2 3">
    <name type="scientific">Fulvivirga imtechensis AK7</name>
    <dbReference type="NCBI Taxonomy" id="1237149"/>
    <lineage>
        <taxon>Bacteria</taxon>
        <taxon>Pseudomonadati</taxon>
        <taxon>Bacteroidota</taxon>
        <taxon>Cytophagia</taxon>
        <taxon>Cytophagales</taxon>
        <taxon>Fulvivirgaceae</taxon>
        <taxon>Fulvivirga</taxon>
    </lineage>
</organism>
<keyword evidence="3" id="KW-1185">Reference proteome</keyword>